<evidence type="ECO:0008006" key="3">
    <source>
        <dbReference type="Google" id="ProtNLM"/>
    </source>
</evidence>
<comment type="caution">
    <text evidence="1">The sequence shown here is derived from an EMBL/GenBank/DDBJ whole genome shotgun (WGS) entry which is preliminary data.</text>
</comment>
<dbReference type="Proteomes" id="UP001501469">
    <property type="component" value="Unassembled WGS sequence"/>
</dbReference>
<proteinExistence type="predicted"/>
<accession>A0ABP7U2N4</accession>
<dbReference type="EMBL" id="BAABDK010000016">
    <property type="protein sequence ID" value="GAA4034868.1"/>
    <property type="molecule type" value="Genomic_DNA"/>
</dbReference>
<evidence type="ECO:0000313" key="2">
    <source>
        <dbReference type="Proteomes" id="UP001501469"/>
    </source>
</evidence>
<protein>
    <recommendedName>
        <fullName evidence="3">PLD phosphodiesterase domain-containing protein</fullName>
    </recommendedName>
</protein>
<reference evidence="2" key="1">
    <citation type="journal article" date="2019" name="Int. J. Syst. Evol. Microbiol.">
        <title>The Global Catalogue of Microorganisms (GCM) 10K type strain sequencing project: providing services to taxonomists for standard genome sequencing and annotation.</title>
        <authorList>
            <consortium name="The Broad Institute Genomics Platform"/>
            <consortium name="The Broad Institute Genome Sequencing Center for Infectious Disease"/>
            <person name="Wu L."/>
            <person name="Ma J."/>
        </authorList>
    </citation>
    <scope>NUCLEOTIDE SEQUENCE [LARGE SCALE GENOMIC DNA]</scope>
    <source>
        <strain evidence="2">JCM 17225</strain>
    </source>
</reference>
<sequence length="115" mass="12875">MLDKLSGTYYVAEHSAIIKQLNAVHKHALVGIQRADGIYTIIGSENIYYSTSFGVEGEISIKDFLNILRENALRLGKTAKYEFIAINDRDVVWVMNPQVMSALWNTLLLLAGSSR</sequence>
<gene>
    <name evidence="1" type="ORF">GCM10022409_19180</name>
</gene>
<name>A0ABP7U2N4_9BACT</name>
<evidence type="ECO:0000313" key="1">
    <source>
        <dbReference type="EMBL" id="GAA4034868.1"/>
    </source>
</evidence>
<organism evidence="1 2">
    <name type="scientific">Hymenobacter glaciei</name>
    <dbReference type="NCBI Taxonomy" id="877209"/>
    <lineage>
        <taxon>Bacteria</taxon>
        <taxon>Pseudomonadati</taxon>
        <taxon>Bacteroidota</taxon>
        <taxon>Cytophagia</taxon>
        <taxon>Cytophagales</taxon>
        <taxon>Hymenobacteraceae</taxon>
        <taxon>Hymenobacter</taxon>
    </lineage>
</organism>
<keyword evidence="2" id="KW-1185">Reference proteome</keyword>